<dbReference type="Pfam" id="PF13902">
    <property type="entry name" value="R3H-assoc"/>
    <property type="match status" value="1"/>
</dbReference>
<evidence type="ECO:0000313" key="4">
    <source>
        <dbReference type="Proteomes" id="UP001209878"/>
    </source>
</evidence>
<accession>A0AAD9KU60</accession>
<sequence>MGVSRRRNSYNAHSEDELELIENYVNAPDSRPPTPQQVTTTRKRGHQRSVTLCVDGVTGRRRLGVRRSRRQDNLNHLLTLVEEDEDLSPELYEPGLSAFAELLLEEDKMNAWNEFISQSEEQQREFLLKVSKREPTVTEGEELDNQPRPPVADRVGLPLCAEECFDRIDRNIRGFLRKKHLPMGKLEHLEEEVVSFFTSCAKDVFVCRIANSFERLLLHALSQYLDLLSHSYTDEDGTRHTLIENKNQEFHLPDLGLAQYLESFQNKPDSTLLSAET</sequence>
<dbReference type="SUPFAM" id="SSF82708">
    <property type="entry name" value="R3H domain"/>
    <property type="match status" value="1"/>
</dbReference>
<dbReference type="PANTHER" id="PTHR32019:SF2">
    <property type="entry name" value="R3H DOMAIN-CONTAINING PROTEIN 4"/>
    <property type="match status" value="1"/>
</dbReference>
<evidence type="ECO:0000256" key="1">
    <source>
        <dbReference type="SAM" id="MobiDB-lite"/>
    </source>
</evidence>
<evidence type="ECO:0000259" key="2">
    <source>
        <dbReference type="PROSITE" id="PS51061"/>
    </source>
</evidence>
<protein>
    <recommendedName>
        <fullName evidence="2">R3H domain-containing protein</fullName>
    </recommendedName>
</protein>
<dbReference type="Proteomes" id="UP001209878">
    <property type="component" value="Unassembled WGS sequence"/>
</dbReference>
<dbReference type="InterPro" id="IPR025952">
    <property type="entry name" value="R3H-assoc_dom"/>
</dbReference>
<dbReference type="InterPro" id="IPR039629">
    <property type="entry name" value="R3HDM4"/>
</dbReference>
<feature type="domain" description="R3H" evidence="2">
    <location>
        <begin position="183"/>
        <end position="247"/>
    </location>
</feature>
<dbReference type="InterPro" id="IPR036867">
    <property type="entry name" value="R3H_dom_sf"/>
</dbReference>
<keyword evidence="4" id="KW-1185">Reference proteome</keyword>
<reference evidence="3" key="1">
    <citation type="journal article" date="2023" name="Mol. Biol. Evol.">
        <title>Third-Generation Sequencing Reveals the Adaptive Role of the Epigenome in Three Deep-Sea Polychaetes.</title>
        <authorList>
            <person name="Perez M."/>
            <person name="Aroh O."/>
            <person name="Sun Y."/>
            <person name="Lan Y."/>
            <person name="Juniper S.K."/>
            <person name="Young C.R."/>
            <person name="Angers B."/>
            <person name="Qian P.Y."/>
        </authorList>
    </citation>
    <scope>NUCLEOTIDE SEQUENCE</scope>
    <source>
        <strain evidence="3">R07B-5</strain>
    </source>
</reference>
<dbReference type="AlphaFoldDB" id="A0AAD9KU60"/>
<dbReference type="Gene3D" id="3.30.1370.50">
    <property type="entry name" value="R3H-like domain"/>
    <property type="match status" value="1"/>
</dbReference>
<comment type="caution">
    <text evidence="3">The sequence shown here is derived from an EMBL/GenBank/DDBJ whole genome shotgun (WGS) entry which is preliminary data.</text>
</comment>
<feature type="region of interest" description="Disordered" evidence="1">
    <location>
        <begin position="26"/>
        <end position="47"/>
    </location>
</feature>
<dbReference type="CDD" id="cd02325">
    <property type="entry name" value="R3H"/>
    <property type="match status" value="1"/>
</dbReference>
<dbReference type="InterPro" id="IPR001374">
    <property type="entry name" value="R3H_dom"/>
</dbReference>
<proteinExistence type="predicted"/>
<dbReference type="PROSITE" id="PS51061">
    <property type="entry name" value="R3H"/>
    <property type="match status" value="1"/>
</dbReference>
<dbReference type="GO" id="GO:0003676">
    <property type="term" value="F:nucleic acid binding"/>
    <property type="evidence" value="ECO:0007669"/>
    <property type="project" value="UniProtKB-UniRule"/>
</dbReference>
<name>A0AAD9KU60_RIDPI</name>
<gene>
    <name evidence="3" type="ORF">NP493_595g00029</name>
</gene>
<dbReference type="PANTHER" id="PTHR32019">
    <property type="entry name" value="R3H DOMAIN-CONTAINING PROTEIN 4"/>
    <property type="match status" value="1"/>
</dbReference>
<dbReference type="EMBL" id="JAODUO010000594">
    <property type="protein sequence ID" value="KAK2177486.1"/>
    <property type="molecule type" value="Genomic_DNA"/>
</dbReference>
<evidence type="ECO:0000313" key="3">
    <source>
        <dbReference type="EMBL" id="KAK2177486.1"/>
    </source>
</evidence>
<organism evidence="3 4">
    <name type="scientific">Ridgeia piscesae</name>
    <name type="common">Tubeworm</name>
    <dbReference type="NCBI Taxonomy" id="27915"/>
    <lineage>
        <taxon>Eukaryota</taxon>
        <taxon>Metazoa</taxon>
        <taxon>Spiralia</taxon>
        <taxon>Lophotrochozoa</taxon>
        <taxon>Annelida</taxon>
        <taxon>Polychaeta</taxon>
        <taxon>Sedentaria</taxon>
        <taxon>Canalipalpata</taxon>
        <taxon>Sabellida</taxon>
        <taxon>Siboglinidae</taxon>
        <taxon>Ridgeia</taxon>
    </lineage>
</organism>